<dbReference type="RefSeq" id="WP_109826688.1">
    <property type="nucleotide sequence ID" value="NZ_QGKL01000043.1"/>
</dbReference>
<evidence type="ECO:0000313" key="3">
    <source>
        <dbReference type="Proteomes" id="UP000245506"/>
    </source>
</evidence>
<keyword evidence="1" id="KW-0732">Signal</keyword>
<dbReference type="PROSITE" id="PS51257">
    <property type="entry name" value="PROKAR_LIPOPROTEIN"/>
    <property type="match status" value="1"/>
</dbReference>
<dbReference type="OrthoDB" id="9784998at2"/>
<evidence type="ECO:0000313" key="2">
    <source>
        <dbReference type="EMBL" id="PWQ93132.1"/>
    </source>
</evidence>
<accession>A0A317CAM5</accession>
<organism evidence="2 3">
    <name type="scientific">Leucothrix arctica</name>
    <dbReference type="NCBI Taxonomy" id="1481894"/>
    <lineage>
        <taxon>Bacteria</taxon>
        <taxon>Pseudomonadati</taxon>
        <taxon>Pseudomonadota</taxon>
        <taxon>Gammaproteobacteria</taxon>
        <taxon>Thiotrichales</taxon>
        <taxon>Thiotrichaceae</taxon>
        <taxon>Leucothrix</taxon>
    </lineage>
</organism>
<protein>
    <submittedName>
        <fullName evidence="2">DUF3299 domain-containing protein</fullName>
    </submittedName>
</protein>
<reference evidence="2 3" key="1">
    <citation type="submission" date="2018-05" db="EMBL/GenBank/DDBJ databases">
        <title>Leucothrix arctica sp. nov., isolated from Arctic seawater.</title>
        <authorList>
            <person name="Choi A."/>
            <person name="Baek K."/>
        </authorList>
    </citation>
    <scope>NUCLEOTIDE SEQUENCE [LARGE SCALE GENOMIC DNA]</scope>
    <source>
        <strain evidence="2 3">IMCC9719</strain>
    </source>
</reference>
<keyword evidence="3" id="KW-1185">Reference proteome</keyword>
<gene>
    <name evidence="2" type="ORF">DKT75_20805</name>
</gene>
<dbReference type="Gene3D" id="2.40.50.870">
    <property type="entry name" value="Protein of unknown function (DUF3299)"/>
    <property type="match status" value="1"/>
</dbReference>
<name>A0A317CAM5_9GAMM</name>
<sequence>MKKMNIIPLLLSGLLLASCGAGSSDADKPLVSKIDPDVIELGTDIKAVVKQPSKAERESAATSEFKELSWDDLVPPDFRPEKIMAKYQAEIQAAKEGSEEERVLYDKVMAEFNSAGGNAELRGKTIRIPGFVAPLENDGETVVEFLLVPYYGSCIHSPPPPANQTVMVSPIKGKSITLDQTYRPVWVVGEMEVGDVETDLALAGYQIKNARVEPYVQPAY</sequence>
<evidence type="ECO:0000256" key="1">
    <source>
        <dbReference type="SAM" id="SignalP"/>
    </source>
</evidence>
<dbReference type="AlphaFoldDB" id="A0A317CAM5"/>
<dbReference type="EMBL" id="QGKL01000043">
    <property type="protein sequence ID" value="PWQ93132.1"/>
    <property type="molecule type" value="Genomic_DNA"/>
</dbReference>
<comment type="caution">
    <text evidence="2">The sequence shown here is derived from an EMBL/GenBank/DDBJ whole genome shotgun (WGS) entry which is preliminary data.</text>
</comment>
<dbReference type="Proteomes" id="UP000245506">
    <property type="component" value="Unassembled WGS sequence"/>
</dbReference>
<dbReference type="Pfam" id="PF11736">
    <property type="entry name" value="DUF3299"/>
    <property type="match status" value="1"/>
</dbReference>
<feature type="signal peptide" evidence="1">
    <location>
        <begin position="1"/>
        <end position="23"/>
    </location>
</feature>
<dbReference type="InterPro" id="IPR021727">
    <property type="entry name" value="DUF3299"/>
</dbReference>
<feature type="chain" id="PRO_5016310758" evidence="1">
    <location>
        <begin position="24"/>
        <end position="220"/>
    </location>
</feature>
<proteinExistence type="predicted"/>